<name>A0A7X9ZZH1_9BURK</name>
<dbReference type="Proteomes" id="UP000583127">
    <property type="component" value="Unassembled WGS sequence"/>
</dbReference>
<reference evidence="1 2" key="1">
    <citation type="submission" date="2020-04" db="EMBL/GenBank/DDBJ databases">
        <title>Paraburkholderia sp. G-4-1-8 isolated from soil.</title>
        <authorList>
            <person name="Dahal R.H."/>
        </authorList>
    </citation>
    <scope>NUCLEOTIDE SEQUENCE [LARGE SCALE GENOMIC DNA]</scope>
    <source>
        <strain evidence="1 2">G-4-1-8</strain>
    </source>
</reference>
<gene>
    <name evidence="1" type="ORF">HHL14_17460</name>
</gene>
<evidence type="ECO:0000313" key="1">
    <source>
        <dbReference type="EMBL" id="NML32618.1"/>
    </source>
</evidence>
<evidence type="ECO:0000313" key="2">
    <source>
        <dbReference type="Proteomes" id="UP000583127"/>
    </source>
</evidence>
<dbReference type="AlphaFoldDB" id="A0A7X9ZZH1"/>
<keyword evidence="2" id="KW-1185">Reference proteome</keyword>
<sequence length="104" mass="11716">MGLTTAQGQLAQSLTVIIGDWNSDVLEVENQFDPDMATGRMTANAAIERRLMLHRTIRCPHGRVGIPVVEFRWAHDVLLDKELRGLICNRDFLWKPDHSGKHAG</sequence>
<proteinExistence type="predicted"/>
<organism evidence="1 2">
    <name type="scientific">Paraburkholderia antibiotica</name>
    <dbReference type="NCBI Taxonomy" id="2728839"/>
    <lineage>
        <taxon>Bacteria</taxon>
        <taxon>Pseudomonadati</taxon>
        <taxon>Pseudomonadota</taxon>
        <taxon>Betaproteobacteria</taxon>
        <taxon>Burkholderiales</taxon>
        <taxon>Burkholderiaceae</taxon>
        <taxon>Paraburkholderia</taxon>
    </lineage>
</organism>
<dbReference type="EMBL" id="JABBFZ010000010">
    <property type="protein sequence ID" value="NML32618.1"/>
    <property type="molecule type" value="Genomic_DNA"/>
</dbReference>
<accession>A0A7X9ZZH1</accession>
<dbReference type="RefSeq" id="WP_169498875.1">
    <property type="nucleotide sequence ID" value="NZ_JABBFZ010000010.1"/>
</dbReference>
<protein>
    <submittedName>
        <fullName evidence="1">Uncharacterized protein</fullName>
    </submittedName>
</protein>
<comment type="caution">
    <text evidence="1">The sequence shown here is derived from an EMBL/GenBank/DDBJ whole genome shotgun (WGS) entry which is preliminary data.</text>
</comment>